<accession>A0A6J4KFC6</accession>
<feature type="non-terminal residue" evidence="2">
    <location>
        <position position="1"/>
    </location>
</feature>
<feature type="compositionally biased region" description="Basic residues" evidence="1">
    <location>
        <begin position="46"/>
        <end position="65"/>
    </location>
</feature>
<evidence type="ECO:0000256" key="1">
    <source>
        <dbReference type="SAM" id="MobiDB-lite"/>
    </source>
</evidence>
<name>A0A6J4KFC6_9BACT</name>
<dbReference type="AlphaFoldDB" id="A0A6J4KFC6"/>
<feature type="compositionally biased region" description="Basic residues" evidence="1">
    <location>
        <begin position="265"/>
        <end position="275"/>
    </location>
</feature>
<protein>
    <submittedName>
        <fullName evidence="2">Homoserine O-acetyltransferase</fullName>
        <ecNumber evidence="2">2.3.1.31</ecNumber>
    </submittedName>
</protein>
<dbReference type="GO" id="GO:0004414">
    <property type="term" value="F:homoserine O-acetyltransferase activity"/>
    <property type="evidence" value="ECO:0007669"/>
    <property type="project" value="UniProtKB-EC"/>
</dbReference>
<feature type="compositionally biased region" description="Basic and acidic residues" evidence="1">
    <location>
        <begin position="175"/>
        <end position="190"/>
    </location>
</feature>
<feature type="compositionally biased region" description="Basic residues" evidence="1">
    <location>
        <begin position="300"/>
        <end position="334"/>
    </location>
</feature>
<feature type="compositionally biased region" description="Basic residues" evidence="1">
    <location>
        <begin position="72"/>
        <end position="101"/>
    </location>
</feature>
<sequence length="382" mass="42981">AGRSTRRPAYPTCAPSARCAARRRGAERRPRGRPAGAPPRRDRLGKGGRRGRRRAARLPLRRRRGAPGAPHPLHHARSPAARRRGHCAQRRARAARHHRERARVPDPGLRRRAVRPRAAARHRRALRHPPRRHRHRRVEQAERRAAHALPALRVRGHGGRTASPGHRGARGEPPPARDGDLDGRDADVDVGRAPPSLHGRAAPAGERAHADRRPQPHDARDHRRRHPRRPGLARRRLRGAAGRGTAHRAGDAVHDDEQPAAAAPRRPHARQRGRVRGPLDGRAHRRHRRERLPLPVRGLARLRPRARPWPHPRATRRHQLRRRPREPARARPHGAARAAGAPRALRARPHERAHARARHALAPRALEAGARTAPRRVRRCAV</sequence>
<keyword evidence="2" id="KW-0012">Acyltransferase</keyword>
<feature type="compositionally biased region" description="Basic residues" evidence="1">
    <location>
        <begin position="222"/>
        <end position="238"/>
    </location>
</feature>
<proteinExistence type="predicted"/>
<feature type="compositionally biased region" description="Basic and acidic residues" evidence="1">
    <location>
        <begin position="248"/>
        <end position="257"/>
    </location>
</feature>
<feature type="compositionally biased region" description="Low complexity" evidence="1">
    <location>
        <begin position="335"/>
        <end position="344"/>
    </location>
</feature>
<feature type="region of interest" description="Disordered" evidence="1">
    <location>
        <begin position="1"/>
        <end position="382"/>
    </location>
</feature>
<reference evidence="2" key="1">
    <citation type="submission" date="2020-02" db="EMBL/GenBank/DDBJ databases">
        <authorList>
            <person name="Meier V. D."/>
        </authorList>
    </citation>
    <scope>NUCLEOTIDE SEQUENCE</scope>
    <source>
        <strain evidence="2">AVDCRST_MAG11</strain>
    </source>
</reference>
<feature type="compositionally biased region" description="Basic and acidic residues" evidence="1">
    <location>
        <begin position="206"/>
        <end position="221"/>
    </location>
</feature>
<gene>
    <name evidence="2" type="ORF">AVDCRST_MAG11-1057</name>
</gene>
<feature type="compositionally biased region" description="Basic residues" evidence="1">
    <location>
        <begin position="20"/>
        <end position="32"/>
    </location>
</feature>
<dbReference type="EMBL" id="CADCTU010000242">
    <property type="protein sequence ID" value="CAA9304373.1"/>
    <property type="molecule type" value="Genomic_DNA"/>
</dbReference>
<organism evidence="2">
    <name type="scientific">uncultured Gemmatimonadaceae bacterium</name>
    <dbReference type="NCBI Taxonomy" id="246130"/>
    <lineage>
        <taxon>Bacteria</taxon>
        <taxon>Pseudomonadati</taxon>
        <taxon>Gemmatimonadota</taxon>
        <taxon>Gemmatimonadia</taxon>
        <taxon>Gemmatimonadales</taxon>
        <taxon>Gemmatimonadaceae</taxon>
        <taxon>environmental samples</taxon>
    </lineage>
</organism>
<keyword evidence="2" id="KW-0808">Transferase</keyword>
<feature type="compositionally biased region" description="Basic residues" evidence="1">
    <location>
        <begin position="110"/>
        <end position="137"/>
    </location>
</feature>
<evidence type="ECO:0000313" key="2">
    <source>
        <dbReference type="EMBL" id="CAA9304373.1"/>
    </source>
</evidence>
<dbReference type="EC" id="2.3.1.31" evidence="2"/>
<feature type="non-terminal residue" evidence="2">
    <location>
        <position position="382"/>
    </location>
</feature>
<feature type="compositionally biased region" description="Basic residues" evidence="1">
    <location>
        <begin position="373"/>
        <end position="382"/>
    </location>
</feature>